<dbReference type="PRINTS" id="PR00360">
    <property type="entry name" value="C2DOMAIN"/>
</dbReference>
<sequence>MFSMKKTTESVAAKAAKKREEKKEKKFLGRLSYKLDYDFDKNSLTVTVAEADGLPAMDLGGTSDPYVKLFLLPDKKKKYQTRVQKKSLNPVFNESFMFKIPYNEISSQTLVMSVFDFDRFGKHGQIGEVSVPLGKIDLATTIERCDLIQASPEKRLGEVCLALRYVPNKNKLTVVVMECKNLKKMDVLGLSDPYVKIYLMLQKKRLEKKKTTIKMKTLNPYYNESFSFDVTPEKMQRVHLQVTVSDYDRVGSNERIGHVIIGNNANGVALKQWQDILATPRRSFAQWHMREMLQNIFIPILLLLLLQVLKVQSLTYMFRRTNILKNAENWENNIGPCENDHIHFDKKKITTALIADGLDFQKIVLPNNGILFFGETMELGKLGSWQCKKKQNEEEIYFKQSPSLGFYNGSNWIVSNDRIQWQPALHVLQVPSSQDTAIIPSDSGTRILLEDFVTVRALILAGQVNYSYLFFLILFYFFKHKNMAILNRY</sequence>
<dbReference type="PANTHER" id="PTHR10024">
    <property type="entry name" value="SYNAPTOTAGMIN"/>
    <property type="match status" value="1"/>
</dbReference>
<dbReference type="EnsemblMetazoa" id="OVOC7305.1">
    <property type="protein sequence ID" value="OVOC7305.1"/>
    <property type="gene ID" value="WBGene00244114"/>
</dbReference>
<accession>A0A8R1TYQ9</accession>
<feature type="domain" description="C2" evidence="3">
    <location>
        <begin position="155"/>
        <end position="288"/>
    </location>
</feature>
<dbReference type="AlphaFoldDB" id="A0A8R1TYQ9"/>
<reference evidence="4" key="2">
    <citation type="submission" date="2022-06" db="UniProtKB">
        <authorList>
            <consortium name="EnsemblMetazoa"/>
        </authorList>
    </citation>
    <scope>IDENTIFICATION</scope>
</reference>
<dbReference type="GO" id="GO:0005886">
    <property type="term" value="C:plasma membrane"/>
    <property type="evidence" value="ECO:0007669"/>
    <property type="project" value="TreeGrafter"/>
</dbReference>
<dbReference type="InterPro" id="IPR000008">
    <property type="entry name" value="C2_dom"/>
</dbReference>
<evidence type="ECO:0000256" key="1">
    <source>
        <dbReference type="ARBA" id="ARBA00022737"/>
    </source>
</evidence>
<keyword evidence="2" id="KW-1133">Transmembrane helix</keyword>
<dbReference type="GO" id="GO:0030672">
    <property type="term" value="C:synaptic vesicle membrane"/>
    <property type="evidence" value="ECO:0007669"/>
    <property type="project" value="TreeGrafter"/>
</dbReference>
<reference evidence="5" key="1">
    <citation type="submission" date="2013-10" db="EMBL/GenBank/DDBJ databases">
        <title>Genome sequencing of Onchocerca volvulus.</title>
        <authorList>
            <person name="Cotton J."/>
            <person name="Tsai J."/>
            <person name="Stanley E."/>
            <person name="Tracey A."/>
            <person name="Holroyd N."/>
            <person name="Lustigman S."/>
            <person name="Berriman M."/>
        </authorList>
    </citation>
    <scope>NUCLEOTIDE SEQUENCE</scope>
</reference>
<dbReference type="FunFam" id="2.60.40.150:FF:000039">
    <property type="entry name" value="Synaptotagmin 11"/>
    <property type="match status" value="1"/>
</dbReference>
<dbReference type="GO" id="GO:0005509">
    <property type="term" value="F:calcium ion binding"/>
    <property type="evidence" value="ECO:0007669"/>
    <property type="project" value="TreeGrafter"/>
</dbReference>
<keyword evidence="2" id="KW-0472">Membrane</keyword>
<dbReference type="GO" id="GO:0048791">
    <property type="term" value="P:calcium ion-regulated exocytosis of neurotransmitter"/>
    <property type="evidence" value="ECO:0007669"/>
    <property type="project" value="TreeGrafter"/>
</dbReference>
<proteinExistence type="predicted"/>
<evidence type="ECO:0000259" key="3">
    <source>
        <dbReference type="PROSITE" id="PS50004"/>
    </source>
</evidence>
<dbReference type="GO" id="GO:0000149">
    <property type="term" value="F:SNARE binding"/>
    <property type="evidence" value="ECO:0007669"/>
    <property type="project" value="TreeGrafter"/>
</dbReference>
<dbReference type="Pfam" id="PF14828">
    <property type="entry name" value="Amnionless"/>
    <property type="match status" value="1"/>
</dbReference>
<feature type="transmembrane region" description="Helical" evidence="2">
    <location>
        <begin position="457"/>
        <end position="478"/>
    </location>
</feature>
<keyword evidence="5" id="KW-1185">Reference proteome</keyword>
<dbReference type="InterPro" id="IPR035892">
    <property type="entry name" value="C2_domain_sf"/>
</dbReference>
<keyword evidence="2" id="KW-0812">Transmembrane</keyword>
<evidence type="ECO:0000313" key="5">
    <source>
        <dbReference type="Proteomes" id="UP000024404"/>
    </source>
</evidence>
<dbReference type="InterPro" id="IPR001565">
    <property type="entry name" value="Synaptotagmin"/>
</dbReference>
<dbReference type="Proteomes" id="UP000024404">
    <property type="component" value="Unassembled WGS sequence"/>
</dbReference>
<dbReference type="Pfam" id="PF00168">
    <property type="entry name" value="C2"/>
    <property type="match status" value="2"/>
</dbReference>
<keyword evidence="1" id="KW-0677">Repeat</keyword>
<dbReference type="GO" id="GO:0030276">
    <property type="term" value="F:clathrin binding"/>
    <property type="evidence" value="ECO:0007669"/>
    <property type="project" value="TreeGrafter"/>
</dbReference>
<dbReference type="PRINTS" id="PR00399">
    <property type="entry name" value="SYNAPTOTAGMN"/>
</dbReference>
<evidence type="ECO:0000313" key="4">
    <source>
        <dbReference type="EnsemblMetazoa" id="OVOC7305.1"/>
    </source>
</evidence>
<dbReference type="InterPro" id="IPR026112">
    <property type="entry name" value="AMN"/>
</dbReference>
<dbReference type="GO" id="GO:0031045">
    <property type="term" value="C:dense core granule"/>
    <property type="evidence" value="ECO:0007669"/>
    <property type="project" value="TreeGrafter"/>
</dbReference>
<dbReference type="FunFam" id="2.60.40.150:FF:000111">
    <property type="entry name" value="synaptotagmin-5 isoform X1"/>
    <property type="match status" value="1"/>
</dbReference>
<dbReference type="SMART" id="SM00239">
    <property type="entry name" value="C2"/>
    <property type="match status" value="2"/>
</dbReference>
<dbReference type="GO" id="GO:0001786">
    <property type="term" value="F:phosphatidylserine binding"/>
    <property type="evidence" value="ECO:0007669"/>
    <property type="project" value="TreeGrafter"/>
</dbReference>
<dbReference type="Gene3D" id="2.60.40.150">
    <property type="entry name" value="C2 domain"/>
    <property type="match status" value="2"/>
</dbReference>
<organism evidence="4 5">
    <name type="scientific">Onchocerca volvulus</name>
    <dbReference type="NCBI Taxonomy" id="6282"/>
    <lineage>
        <taxon>Eukaryota</taxon>
        <taxon>Metazoa</taxon>
        <taxon>Ecdysozoa</taxon>
        <taxon>Nematoda</taxon>
        <taxon>Chromadorea</taxon>
        <taxon>Rhabditida</taxon>
        <taxon>Spirurina</taxon>
        <taxon>Spiruromorpha</taxon>
        <taxon>Filarioidea</taxon>
        <taxon>Onchocercidae</taxon>
        <taxon>Onchocerca</taxon>
    </lineage>
</organism>
<dbReference type="PROSITE" id="PS50004">
    <property type="entry name" value="C2"/>
    <property type="match status" value="2"/>
</dbReference>
<dbReference type="GO" id="GO:0048488">
    <property type="term" value="P:synaptic vesicle endocytosis"/>
    <property type="evidence" value="ECO:0007669"/>
    <property type="project" value="TreeGrafter"/>
</dbReference>
<protein>
    <recommendedName>
        <fullName evidence="3">C2 domain-containing protein</fullName>
    </recommendedName>
</protein>
<dbReference type="EMBL" id="CMVM020000191">
    <property type="status" value="NOT_ANNOTATED_CDS"/>
    <property type="molecule type" value="Genomic_DNA"/>
</dbReference>
<feature type="domain" description="C2" evidence="3">
    <location>
        <begin position="27"/>
        <end position="146"/>
    </location>
</feature>
<dbReference type="SUPFAM" id="SSF49562">
    <property type="entry name" value="C2 domain (Calcium/lipid-binding domain, CaLB)"/>
    <property type="match status" value="2"/>
</dbReference>
<evidence type="ECO:0000256" key="2">
    <source>
        <dbReference type="SAM" id="Phobius"/>
    </source>
</evidence>
<dbReference type="GO" id="GO:0005544">
    <property type="term" value="F:calcium-dependent phospholipid binding"/>
    <property type="evidence" value="ECO:0007669"/>
    <property type="project" value="TreeGrafter"/>
</dbReference>
<name>A0A8R1TYQ9_ONCVO</name>
<dbReference type="GO" id="GO:0030424">
    <property type="term" value="C:axon"/>
    <property type="evidence" value="ECO:0007669"/>
    <property type="project" value="TreeGrafter"/>
</dbReference>
<dbReference type="PANTHER" id="PTHR10024:SF221">
    <property type="entry name" value="C2 DOMAIN-CONTAINING PROTEIN"/>
    <property type="match status" value="1"/>
</dbReference>